<evidence type="ECO:0000256" key="3">
    <source>
        <dbReference type="ARBA" id="ARBA00022801"/>
    </source>
</evidence>
<dbReference type="Proteomes" id="UP000218505">
    <property type="component" value="Chromosome"/>
</dbReference>
<evidence type="ECO:0000256" key="2">
    <source>
        <dbReference type="ARBA" id="ARBA00022670"/>
    </source>
</evidence>
<dbReference type="SUPFAM" id="SSF54897">
    <property type="entry name" value="Protease propeptides/inhibitors"/>
    <property type="match status" value="1"/>
</dbReference>
<dbReference type="InterPro" id="IPR008979">
    <property type="entry name" value="Galactose-bd-like_sf"/>
</dbReference>
<dbReference type="Gene3D" id="3.30.70.80">
    <property type="entry name" value="Peptidase S8 propeptide/proteinase inhibitor I9"/>
    <property type="match status" value="1"/>
</dbReference>
<sequence length="597" mass="59727">MGDAYRRLAALGLTAVTATALAVTTAGSAWATGEVVGASSADAVPGSYVVTLRDDASPRAAATSAATSLTSRYGGEVKRTYSHALNGFHATMSAEQAAKLAADPKVAMVQADLRITVDAVQPNPPSWGLDRIDQRDLPLDSSYSYETGASNVTAYIIDTGIRTTHSTFGGRASWGANTIDTNNTDCQGHGTHVAGTVGGAEYGVAKEVKLVAVKVLNCAGSGTTASVVGGIDWVTANAVKPAVANMSLGGGADATLDAAVRASVASGVTHVVASGNSSANACNYSPARVAEAISVNASTRTDARASFSNFGTCTDVFAPGEGITSSWNTNDTATNTISGTSMASPHVAGGAALYLAENPTAAPATVEAALLSAASADKIGNAGAGSPNKLLFTGSTTTPSIANPGAKANLAGDSVSFQLSVFGGTAPHVFTATGLPDGVTISDGGLVSGSPTTAGTYSVTVTATDSLGVSGSTAFSWLVVEPGAECPTTTNSTAYPIADNSTVSSPITLACGALASATTTVTVDITHTYTGDLVVDLVAPDGSVYNLHNRTGGSADDIKRSFTVDASSEVVVGTWTLRVQDAASLDTGRLNSWSLDV</sequence>
<dbReference type="InterPro" id="IPR036852">
    <property type="entry name" value="Peptidase_S8/S53_dom_sf"/>
</dbReference>
<dbReference type="Pfam" id="PF05345">
    <property type="entry name" value="He_PIG"/>
    <property type="match status" value="1"/>
</dbReference>
<keyword evidence="4 5" id="KW-0720">Serine protease</keyword>
<feature type="active site" description="Charge relay system" evidence="5">
    <location>
        <position position="158"/>
    </location>
</feature>
<evidence type="ECO:0000259" key="8">
    <source>
        <dbReference type="PROSITE" id="PS51829"/>
    </source>
</evidence>
<feature type="active site" description="Charge relay system" evidence="5">
    <location>
        <position position="189"/>
    </location>
</feature>
<dbReference type="GO" id="GO:0005615">
    <property type="term" value="C:extracellular space"/>
    <property type="evidence" value="ECO:0007669"/>
    <property type="project" value="TreeGrafter"/>
</dbReference>
<dbReference type="GO" id="GO:0004252">
    <property type="term" value="F:serine-type endopeptidase activity"/>
    <property type="evidence" value="ECO:0007669"/>
    <property type="project" value="UniProtKB-UniRule"/>
</dbReference>
<keyword evidence="3 5" id="KW-0378">Hydrolase</keyword>
<dbReference type="EMBL" id="CP023445">
    <property type="protein sequence ID" value="ATE53796.1"/>
    <property type="molecule type" value="Genomic_DNA"/>
</dbReference>
<dbReference type="SUPFAM" id="SSF49785">
    <property type="entry name" value="Galactose-binding domain-like"/>
    <property type="match status" value="1"/>
</dbReference>
<dbReference type="PANTHER" id="PTHR43806">
    <property type="entry name" value="PEPTIDASE S8"/>
    <property type="match status" value="1"/>
</dbReference>
<dbReference type="SUPFAM" id="SSF52743">
    <property type="entry name" value="Subtilisin-like"/>
    <property type="match status" value="1"/>
</dbReference>
<dbReference type="PROSITE" id="PS00138">
    <property type="entry name" value="SUBTILASE_SER"/>
    <property type="match status" value="1"/>
</dbReference>
<dbReference type="InterPro" id="IPR015919">
    <property type="entry name" value="Cadherin-like_sf"/>
</dbReference>
<dbReference type="GO" id="GO:0005509">
    <property type="term" value="F:calcium ion binding"/>
    <property type="evidence" value="ECO:0007669"/>
    <property type="project" value="InterPro"/>
</dbReference>
<dbReference type="Gene3D" id="3.40.50.200">
    <property type="entry name" value="Peptidase S8/S53 domain"/>
    <property type="match status" value="1"/>
</dbReference>
<dbReference type="Pfam" id="PF05922">
    <property type="entry name" value="Inhibitor_I9"/>
    <property type="match status" value="1"/>
</dbReference>
<evidence type="ECO:0000313" key="10">
    <source>
        <dbReference type="Proteomes" id="UP000218505"/>
    </source>
</evidence>
<dbReference type="Pfam" id="PF01483">
    <property type="entry name" value="P_proprotein"/>
    <property type="match status" value="1"/>
</dbReference>
<dbReference type="PROSITE" id="PS51829">
    <property type="entry name" value="P_HOMO_B"/>
    <property type="match status" value="1"/>
</dbReference>
<name>A0A290Z439_9PSEU</name>
<dbReference type="GO" id="GO:0016020">
    <property type="term" value="C:membrane"/>
    <property type="evidence" value="ECO:0007669"/>
    <property type="project" value="InterPro"/>
</dbReference>
<evidence type="ECO:0000256" key="6">
    <source>
        <dbReference type="RuleBase" id="RU003355"/>
    </source>
</evidence>
<dbReference type="PROSITE" id="PS00137">
    <property type="entry name" value="SUBTILASE_HIS"/>
    <property type="match status" value="1"/>
</dbReference>
<dbReference type="InterPro" id="IPR015500">
    <property type="entry name" value="Peptidase_S8_subtilisin-rel"/>
</dbReference>
<dbReference type="InterPro" id="IPR010259">
    <property type="entry name" value="S8pro/Inhibitor_I9"/>
</dbReference>
<dbReference type="InterPro" id="IPR023827">
    <property type="entry name" value="Peptidase_S8_Asp-AS"/>
</dbReference>
<dbReference type="FunFam" id="3.40.50.200:FF:000014">
    <property type="entry name" value="Proteinase K"/>
    <property type="match status" value="1"/>
</dbReference>
<dbReference type="InterPro" id="IPR000209">
    <property type="entry name" value="Peptidase_S8/S53_dom"/>
</dbReference>
<keyword evidence="2 5" id="KW-0645">Protease</keyword>
<protein>
    <submittedName>
        <fullName evidence="9">Peptidase S8/S53 subtilisin kexin sedolisin</fullName>
    </submittedName>
</protein>
<dbReference type="InterPro" id="IPR034193">
    <property type="entry name" value="PCSK9_ProteinaseK-like"/>
</dbReference>
<organism evidence="9 10">
    <name type="scientific">Actinosynnema pretiosum</name>
    <dbReference type="NCBI Taxonomy" id="42197"/>
    <lineage>
        <taxon>Bacteria</taxon>
        <taxon>Bacillati</taxon>
        <taxon>Actinomycetota</taxon>
        <taxon>Actinomycetes</taxon>
        <taxon>Pseudonocardiales</taxon>
        <taxon>Pseudonocardiaceae</taxon>
        <taxon>Actinosynnema</taxon>
    </lineage>
</organism>
<dbReference type="InterPro" id="IPR022398">
    <property type="entry name" value="Peptidase_S8_His-AS"/>
</dbReference>
<proteinExistence type="inferred from homology"/>
<dbReference type="Gene3D" id="2.60.120.260">
    <property type="entry name" value="Galactose-binding domain-like"/>
    <property type="match status" value="1"/>
</dbReference>
<evidence type="ECO:0000313" key="9">
    <source>
        <dbReference type="EMBL" id="ATE53796.1"/>
    </source>
</evidence>
<dbReference type="Pfam" id="PF00082">
    <property type="entry name" value="Peptidase_S8"/>
    <property type="match status" value="1"/>
</dbReference>
<dbReference type="CDD" id="cd04077">
    <property type="entry name" value="Peptidases_S8_PCSK9_ProteinaseK_like"/>
    <property type="match status" value="1"/>
</dbReference>
<dbReference type="Gene3D" id="2.60.40.10">
    <property type="entry name" value="Immunoglobulins"/>
    <property type="match status" value="1"/>
</dbReference>
<comment type="similarity">
    <text evidence="1 5 6">Belongs to the peptidase S8 family.</text>
</comment>
<dbReference type="PRINTS" id="PR00723">
    <property type="entry name" value="SUBTILISIN"/>
</dbReference>
<evidence type="ECO:0000256" key="4">
    <source>
        <dbReference type="ARBA" id="ARBA00022825"/>
    </source>
</evidence>
<dbReference type="PROSITE" id="PS00136">
    <property type="entry name" value="SUBTILASE_ASP"/>
    <property type="match status" value="1"/>
</dbReference>
<keyword evidence="7" id="KW-0732">Signal</keyword>
<reference evidence="9" key="1">
    <citation type="submission" date="2017-09" db="EMBL/GenBank/DDBJ databases">
        <title>Complete Genome Sequence of ansamitocin-producing Bacterium Actinosynnema pretiosum X47.</title>
        <authorList>
            <person name="Cao G."/>
            <person name="Zong G."/>
            <person name="Zhong C."/>
            <person name="Fu J."/>
        </authorList>
    </citation>
    <scope>NUCLEOTIDE SEQUENCE [LARGE SCALE GENOMIC DNA]</scope>
    <source>
        <strain evidence="9">X47</strain>
    </source>
</reference>
<dbReference type="GO" id="GO:0005975">
    <property type="term" value="P:carbohydrate metabolic process"/>
    <property type="evidence" value="ECO:0007669"/>
    <property type="project" value="UniProtKB-ARBA"/>
</dbReference>
<accession>A0A290Z439</accession>
<dbReference type="AlphaFoldDB" id="A0A290Z439"/>
<dbReference type="InterPro" id="IPR002884">
    <property type="entry name" value="P_dom"/>
</dbReference>
<dbReference type="PANTHER" id="PTHR43806:SF11">
    <property type="entry name" value="CEREVISIN-RELATED"/>
    <property type="match status" value="1"/>
</dbReference>
<dbReference type="InterPro" id="IPR037045">
    <property type="entry name" value="S8pro/Inhibitor_I9_sf"/>
</dbReference>
<dbReference type="RefSeq" id="WP_096492730.1">
    <property type="nucleotide sequence ID" value="NZ_CP023445.1"/>
</dbReference>
<dbReference type="GO" id="GO:0006508">
    <property type="term" value="P:proteolysis"/>
    <property type="evidence" value="ECO:0007669"/>
    <property type="project" value="UniProtKB-KW"/>
</dbReference>
<dbReference type="PROSITE" id="PS51892">
    <property type="entry name" value="SUBTILASE"/>
    <property type="match status" value="1"/>
</dbReference>
<gene>
    <name evidence="9" type="ORF">CNX65_11220</name>
</gene>
<dbReference type="InterPro" id="IPR013783">
    <property type="entry name" value="Ig-like_fold"/>
</dbReference>
<keyword evidence="10" id="KW-1185">Reference proteome</keyword>
<dbReference type="KEGG" id="apre:CNX65_11220"/>
<evidence type="ECO:0000256" key="5">
    <source>
        <dbReference type="PROSITE-ProRule" id="PRU01240"/>
    </source>
</evidence>
<evidence type="ECO:0000256" key="1">
    <source>
        <dbReference type="ARBA" id="ARBA00011073"/>
    </source>
</evidence>
<evidence type="ECO:0000256" key="7">
    <source>
        <dbReference type="SAM" id="SignalP"/>
    </source>
</evidence>
<feature type="domain" description="P/Homo B" evidence="8">
    <location>
        <begin position="480"/>
        <end position="597"/>
    </location>
</feature>
<dbReference type="InterPro" id="IPR023828">
    <property type="entry name" value="Peptidase_S8_Ser-AS"/>
</dbReference>
<dbReference type="SUPFAM" id="SSF49313">
    <property type="entry name" value="Cadherin-like"/>
    <property type="match status" value="1"/>
</dbReference>
<feature type="active site" description="Charge relay system" evidence="5">
    <location>
        <position position="341"/>
    </location>
</feature>
<feature type="signal peptide" evidence="7">
    <location>
        <begin position="1"/>
        <end position="31"/>
    </location>
</feature>
<dbReference type="InterPro" id="IPR050131">
    <property type="entry name" value="Peptidase_S8_subtilisin-like"/>
</dbReference>
<feature type="chain" id="PRO_5013330337" evidence="7">
    <location>
        <begin position="32"/>
        <end position="597"/>
    </location>
</feature>